<evidence type="ECO:0000256" key="2">
    <source>
        <dbReference type="ARBA" id="ARBA00022472"/>
    </source>
</evidence>
<dbReference type="GO" id="GO:0003676">
    <property type="term" value="F:nucleic acid binding"/>
    <property type="evidence" value="ECO:0007669"/>
    <property type="project" value="InterPro"/>
</dbReference>
<dbReference type="EMBL" id="GHES01026912">
    <property type="protein sequence ID" value="MPA57471.1"/>
    <property type="molecule type" value="Transcribed_RNA"/>
</dbReference>
<dbReference type="InterPro" id="IPR003690">
    <property type="entry name" value="MTERF"/>
</dbReference>
<evidence type="ECO:0000256" key="1">
    <source>
        <dbReference type="ARBA" id="ARBA00007692"/>
    </source>
</evidence>
<dbReference type="PANTHER" id="PTHR13068">
    <property type="entry name" value="CGI-12 PROTEIN-RELATED"/>
    <property type="match status" value="1"/>
</dbReference>
<comment type="similarity">
    <text evidence="1">Belongs to the mTERF family.</text>
</comment>
<gene>
    <name evidence="4" type="ORF">Din_026912</name>
</gene>
<evidence type="ECO:0008006" key="5">
    <source>
        <dbReference type="Google" id="ProtNLM"/>
    </source>
</evidence>
<evidence type="ECO:0000256" key="3">
    <source>
        <dbReference type="ARBA" id="ARBA00022946"/>
    </source>
</evidence>
<protein>
    <recommendedName>
        <fullName evidence="5">Transcription regulator mTERF family</fullName>
    </recommendedName>
</protein>
<dbReference type="Pfam" id="PF02536">
    <property type="entry name" value="mTERF"/>
    <property type="match status" value="1"/>
</dbReference>
<dbReference type="SMART" id="SM00733">
    <property type="entry name" value="Mterf"/>
    <property type="match status" value="2"/>
</dbReference>
<accession>A0A5B7APZ1</accession>
<dbReference type="GO" id="GO:0006353">
    <property type="term" value="P:DNA-templated transcription termination"/>
    <property type="evidence" value="ECO:0007669"/>
    <property type="project" value="UniProtKB-KW"/>
</dbReference>
<evidence type="ECO:0000313" key="4">
    <source>
        <dbReference type="EMBL" id="MPA57471.1"/>
    </source>
</evidence>
<reference evidence="4" key="1">
    <citation type="submission" date="2019-08" db="EMBL/GenBank/DDBJ databases">
        <title>Reference gene set and small RNA set construction with multiple tissues from Davidia involucrata Baill.</title>
        <authorList>
            <person name="Yang H."/>
            <person name="Zhou C."/>
            <person name="Li G."/>
            <person name="Wang J."/>
            <person name="Gao P."/>
            <person name="Wang M."/>
            <person name="Wang R."/>
            <person name="Zhao Y."/>
        </authorList>
    </citation>
    <scope>NUCLEOTIDE SEQUENCE</scope>
    <source>
        <tissue evidence="4">Mixed with DoveR01_LX</tissue>
    </source>
</reference>
<sequence length="169" mass="19044">MGFDPSKNSFVNAMLVLTGNSKSTWERKLEVYRKWGWSDDEILLAFKKNPKCMATSEKKINQVMDFLINKMGWNASDVAGCPMALFSSLENWTIPRCLVIQLLLSKGLIKKDISLSSVIALVERQFLNKFVTKYQIRFPALLNLYQGEGKADSVGLATQSQGLDCIKNL</sequence>
<dbReference type="InterPro" id="IPR038538">
    <property type="entry name" value="MTERF_sf"/>
</dbReference>
<organism evidence="4">
    <name type="scientific">Davidia involucrata</name>
    <name type="common">Dove tree</name>
    <dbReference type="NCBI Taxonomy" id="16924"/>
    <lineage>
        <taxon>Eukaryota</taxon>
        <taxon>Viridiplantae</taxon>
        <taxon>Streptophyta</taxon>
        <taxon>Embryophyta</taxon>
        <taxon>Tracheophyta</taxon>
        <taxon>Spermatophyta</taxon>
        <taxon>Magnoliopsida</taxon>
        <taxon>eudicotyledons</taxon>
        <taxon>Gunneridae</taxon>
        <taxon>Pentapetalae</taxon>
        <taxon>asterids</taxon>
        <taxon>Cornales</taxon>
        <taxon>Nyssaceae</taxon>
        <taxon>Davidia</taxon>
    </lineage>
</organism>
<keyword evidence="2" id="KW-0806">Transcription termination</keyword>
<keyword evidence="3" id="KW-0809">Transit peptide</keyword>
<dbReference type="Gene3D" id="1.25.70.10">
    <property type="entry name" value="Transcription termination factor 3, mitochondrial"/>
    <property type="match status" value="1"/>
</dbReference>
<name>A0A5B7APZ1_DAVIN</name>
<proteinExistence type="inferred from homology"/>
<keyword evidence="2" id="KW-0805">Transcription regulation</keyword>
<dbReference type="FunFam" id="1.25.70.10:FF:000001">
    <property type="entry name" value="Mitochondrial transcription termination factor-like"/>
    <property type="match status" value="1"/>
</dbReference>
<dbReference type="PANTHER" id="PTHR13068:SF133">
    <property type="entry name" value="MITOCHONDRIAL TRANSCRIPTION TERMINATION FACTOR FAMILY PROTEIN"/>
    <property type="match status" value="1"/>
</dbReference>
<keyword evidence="2" id="KW-0804">Transcription</keyword>
<dbReference type="AlphaFoldDB" id="A0A5B7APZ1"/>